<dbReference type="Proteomes" id="UP000321750">
    <property type="component" value="Unassembled WGS sequence"/>
</dbReference>
<dbReference type="Gene3D" id="3.40.630.30">
    <property type="match status" value="1"/>
</dbReference>
<proteinExistence type="predicted"/>
<evidence type="ECO:0000313" key="2">
    <source>
        <dbReference type="EMBL" id="GEP11879.1"/>
    </source>
</evidence>
<dbReference type="Pfam" id="PF13302">
    <property type="entry name" value="Acetyltransf_3"/>
    <property type="match status" value="1"/>
</dbReference>
<dbReference type="InterPro" id="IPR016181">
    <property type="entry name" value="Acyl_CoA_acyltransferase"/>
</dbReference>
<dbReference type="AlphaFoldDB" id="A0A512JPK8"/>
<dbReference type="InterPro" id="IPR051531">
    <property type="entry name" value="N-acetyltransferase"/>
</dbReference>
<dbReference type="GO" id="GO:0016747">
    <property type="term" value="F:acyltransferase activity, transferring groups other than amino-acyl groups"/>
    <property type="evidence" value="ECO:0007669"/>
    <property type="project" value="InterPro"/>
</dbReference>
<evidence type="ECO:0000313" key="3">
    <source>
        <dbReference type="Proteomes" id="UP000321750"/>
    </source>
</evidence>
<gene>
    <name evidence="2" type="ORF">MGN01_37240</name>
</gene>
<dbReference type="EMBL" id="BJZV01000024">
    <property type="protein sequence ID" value="GEP11879.1"/>
    <property type="molecule type" value="Genomic_DNA"/>
</dbReference>
<organism evidence="2 3">
    <name type="scientific">Methylobacterium gnaphalii</name>
    <dbReference type="NCBI Taxonomy" id="1010610"/>
    <lineage>
        <taxon>Bacteria</taxon>
        <taxon>Pseudomonadati</taxon>
        <taxon>Pseudomonadota</taxon>
        <taxon>Alphaproteobacteria</taxon>
        <taxon>Hyphomicrobiales</taxon>
        <taxon>Methylobacteriaceae</taxon>
        <taxon>Methylobacterium</taxon>
    </lineage>
</organism>
<sequence length="234" mass="25493">MIRGGLFVYVEAVLAPLIPSHAPCRAHLEIMGLLSRMLRGTRWERLALPILETDRLAIAPLQADMAEEVRRLTDDPAITGAVDFLPERFELADARGLIRAASSGRDVFLGLVEHEDRRLIGIVGAHLRALEAIEIGYWIGGSARGRGYGAEGVEAVVRALAEGYPRRAIVAECRPENVASWRMLHKLGFRPTGDDGKRPGRQLMVWDIRDAPQGRLAAPGTIASGVAARPDGAR</sequence>
<dbReference type="PROSITE" id="PS51186">
    <property type="entry name" value="GNAT"/>
    <property type="match status" value="1"/>
</dbReference>
<dbReference type="InterPro" id="IPR000182">
    <property type="entry name" value="GNAT_dom"/>
</dbReference>
<name>A0A512JPK8_9HYPH</name>
<evidence type="ECO:0000259" key="1">
    <source>
        <dbReference type="PROSITE" id="PS51186"/>
    </source>
</evidence>
<comment type="caution">
    <text evidence="2">The sequence shown here is derived from an EMBL/GenBank/DDBJ whole genome shotgun (WGS) entry which is preliminary data.</text>
</comment>
<dbReference type="PANTHER" id="PTHR43792">
    <property type="entry name" value="GNAT FAMILY, PUTATIVE (AFU_ORTHOLOGUE AFUA_3G00765)-RELATED-RELATED"/>
    <property type="match status" value="1"/>
</dbReference>
<accession>A0A512JPK8</accession>
<protein>
    <recommendedName>
        <fullName evidence="1">N-acetyltransferase domain-containing protein</fullName>
    </recommendedName>
</protein>
<feature type="domain" description="N-acetyltransferase" evidence="1">
    <location>
        <begin position="56"/>
        <end position="212"/>
    </location>
</feature>
<reference evidence="2 3" key="1">
    <citation type="submission" date="2019-07" db="EMBL/GenBank/DDBJ databases">
        <title>Whole genome shotgun sequence of Methylobacterium gnaphalii NBRC 107716.</title>
        <authorList>
            <person name="Hosoyama A."/>
            <person name="Uohara A."/>
            <person name="Ohji S."/>
            <person name="Ichikawa N."/>
        </authorList>
    </citation>
    <scope>NUCLEOTIDE SEQUENCE [LARGE SCALE GENOMIC DNA]</scope>
    <source>
        <strain evidence="2 3">NBRC 107716</strain>
    </source>
</reference>
<dbReference type="SUPFAM" id="SSF55729">
    <property type="entry name" value="Acyl-CoA N-acyltransferases (Nat)"/>
    <property type="match status" value="1"/>
</dbReference>
<keyword evidence="3" id="KW-1185">Reference proteome</keyword>